<dbReference type="PANTHER" id="PTHR34535:SF3">
    <property type="entry name" value="HYDROGENASE MATURATION FACTOR HYPA"/>
    <property type="match status" value="1"/>
</dbReference>
<dbReference type="Proteomes" id="UP001319883">
    <property type="component" value="Unassembled WGS sequence"/>
</dbReference>
<dbReference type="EMBL" id="JAGXFD010000001">
    <property type="protein sequence ID" value="MBZ9568348.1"/>
    <property type="molecule type" value="Genomic_DNA"/>
</dbReference>
<evidence type="ECO:0000313" key="4">
    <source>
        <dbReference type="EMBL" id="MBZ9568348.1"/>
    </source>
</evidence>
<evidence type="ECO:0000256" key="3">
    <source>
        <dbReference type="ARBA" id="ARBA00022833"/>
    </source>
</evidence>
<keyword evidence="2" id="KW-0479">Metal-binding</keyword>
<dbReference type="Pfam" id="PF01155">
    <property type="entry name" value="HypA"/>
    <property type="match status" value="1"/>
</dbReference>
<evidence type="ECO:0000256" key="2">
    <source>
        <dbReference type="ARBA" id="ARBA00022723"/>
    </source>
</evidence>
<comment type="caution">
    <text evidence="4">The sequence shown here is derived from an EMBL/GenBank/DDBJ whole genome shotgun (WGS) entry which is preliminary data.</text>
</comment>
<proteinExistence type="predicted"/>
<sequence>MHELSLIRDLIHRIEAIAEAEGARRVVAVSVWLGALSHMSEDHFIEHFDAAAAGTIADGARLDIAVSTDPHHAHAQDLRLEAVEVEV</sequence>
<dbReference type="RefSeq" id="WP_224415003.1">
    <property type="nucleotide sequence ID" value="NZ_JAGXFC010000001.1"/>
</dbReference>
<reference evidence="4 5" key="1">
    <citation type="submission" date="2021-05" db="EMBL/GenBank/DDBJ databases">
        <title>Petroleum and Energy Research Collection (APPE): ex situ preservation of microbial diversity associated with the oil industry and exploitation of its biotechnological potential.</title>
        <authorList>
            <person name="Paixao C.T.M."/>
            <person name="Gomes M.B."/>
            <person name="Oliveira V.M."/>
        </authorList>
    </citation>
    <scope>NUCLEOTIDE SEQUENCE [LARGE SCALE GENOMIC DNA]</scope>
    <source>
        <strain evidence="4 5">LIT2</strain>
    </source>
</reference>
<evidence type="ECO:0000313" key="5">
    <source>
        <dbReference type="Proteomes" id="UP001319883"/>
    </source>
</evidence>
<keyword evidence="5" id="KW-1185">Reference proteome</keyword>
<dbReference type="PANTHER" id="PTHR34535">
    <property type="entry name" value="HYDROGENASE MATURATION FACTOR HYPA"/>
    <property type="match status" value="1"/>
</dbReference>
<keyword evidence="1" id="KW-0533">Nickel</keyword>
<dbReference type="Gene3D" id="3.30.2320.50">
    <property type="match status" value="1"/>
</dbReference>
<dbReference type="InterPro" id="IPR000688">
    <property type="entry name" value="HypA/HybF"/>
</dbReference>
<organism evidence="4 5">
    <name type="scientific">Modicisalibacter tunisiensis</name>
    <dbReference type="NCBI Taxonomy" id="390637"/>
    <lineage>
        <taxon>Bacteria</taxon>
        <taxon>Pseudomonadati</taxon>
        <taxon>Pseudomonadota</taxon>
        <taxon>Gammaproteobacteria</taxon>
        <taxon>Oceanospirillales</taxon>
        <taxon>Halomonadaceae</taxon>
        <taxon>Modicisalibacter</taxon>
    </lineage>
</organism>
<evidence type="ECO:0000256" key="1">
    <source>
        <dbReference type="ARBA" id="ARBA00022596"/>
    </source>
</evidence>
<accession>A0ABS7X0E6</accession>
<keyword evidence="3" id="KW-0862">Zinc</keyword>
<name>A0ABS7X0E6_9GAMM</name>
<gene>
    <name evidence="4" type="ORF">KGQ91_11780</name>
</gene>
<protein>
    <submittedName>
        <fullName evidence="4">Hydrogenase maturation nickel metallochaperone HypA</fullName>
    </submittedName>
</protein>